<proteinExistence type="predicted"/>
<dbReference type="Proteomes" id="UP000663935">
    <property type="component" value="Chromosome"/>
</dbReference>
<gene>
    <name evidence="1" type="ORF">JL193_08745</name>
</gene>
<sequence>MPFWFAPEINYEGVEDIRFAKGWETIDSDGFWKLVFAWDIRLKKKPTILFFEENLKHYFNGLMKVVNENETITIPKTEVLIVEKKLEKGKLNFTGTVKTYDAFTTKKVITLHVKIKVFYCTKTNNYMPLFKMAPKAFYHKTWEDLDKITLKNNTCN</sequence>
<dbReference type="EMBL" id="CP071795">
    <property type="protein sequence ID" value="QTD36254.1"/>
    <property type="molecule type" value="Genomic_DNA"/>
</dbReference>
<accession>A0ABX7STT5</accession>
<protein>
    <submittedName>
        <fullName evidence="1">Uncharacterized protein</fullName>
    </submittedName>
</protein>
<evidence type="ECO:0000313" key="2">
    <source>
        <dbReference type="Proteomes" id="UP000663935"/>
    </source>
</evidence>
<organism evidence="1 2">
    <name type="scientific">Polaribacter batillariae</name>
    <dbReference type="NCBI Taxonomy" id="2808900"/>
    <lineage>
        <taxon>Bacteria</taxon>
        <taxon>Pseudomonadati</taxon>
        <taxon>Bacteroidota</taxon>
        <taxon>Flavobacteriia</taxon>
        <taxon>Flavobacteriales</taxon>
        <taxon>Flavobacteriaceae</taxon>
    </lineage>
</organism>
<evidence type="ECO:0000313" key="1">
    <source>
        <dbReference type="EMBL" id="QTD36254.1"/>
    </source>
</evidence>
<reference evidence="1 2" key="1">
    <citation type="submission" date="2021-03" db="EMBL/GenBank/DDBJ databases">
        <title>Complete genome of Polaribacter_sp.G4M1.</title>
        <authorList>
            <person name="Jeong S.W."/>
            <person name="Bae J.W."/>
        </authorList>
    </citation>
    <scope>NUCLEOTIDE SEQUENCE [LARGE SCALE GENOMIC DNA]</scope>
    <source>
        <strain evidence="1 2">G4M1</strain>
    </source>
</reference>
<name>A0ABX7STT5_9FLAO</name>
<dbReference type="RefSeq" id="WP_207970445.1">
    <property type="nucleotide sequence ID" value="NZ_CP071795.1"/>
</dbReference>
<keyword evidence="2" id="KW-1185">Reference proteome</keyword>